<keyword evidence="7 16" id="KW-1133">Transmembrane helix</keyword>
<proteinExistence type="predicted"/>
<dbReference type="InterPro" id="IPR000595">
    <property type="entry name" value="cNMP-bd_dom"/>
</dbReference>
<feature type="transmembrane region" description="Helical" evidence="16">
    <location>
        <begin position="25"/>
        <end position="47"/>
    </location>
</feature>
<keyword evidence="10 16" id="KW-0472">Membrane</keyword>
<keyword evidence="8" id="KW-0142">cGMP-binding</keyword>
<dbReference type="InterPro" id="IPR050866">
    <property type="entry name" value="CNG_cation_channel"/>
</dbReference>
<evidence type="ECO:0000256" key="14">
    <source>
        <dbReference type="ARBA" id="ARBA00034430"/>
    </source>
</evidence>
<dbReference type="GO" id="GO:0017071">
    <property type="term" value="C:intracellular cyclic nucleotide activated cation channel complex"/>
    <property type="evidence" value="ECO:0007669"/>
    <property type="project" value="TreeGrafter"/>
</dbReference>
<keyword evidence="12" id="KW-0407">Ion channel</keyword>
<dbReference type="SUPFAM" id="SSF81324">
    <property type="entry name" value="Voltage-gated potassium channels"/>
    <property type="match status" value="1"/>
</dbReference>
<evidence type="ECO:0000256" key="8">
    <source>
        <dbReference type="ARBA" id="ARBA00022992"/>
    </source>
</evidence>
<dbReference type="GO" id="GO:0005886">
    <property type="term" value="C:plasma membrane"/>
    <property type="evidence" value="ECO:0007669"/>
    <property type="project" value="TreeGrafter"/>
</dbReference>
<reference evidence="18" key="2">
    <citation type="submission" date="2025-08" db="UniProtKB">
        <authorList>
            <consortium name="Ensembl"/>
        </authorList>
    </citation>
    <scope>IDENTIFICATION</scope>
</reference>
<dbReference type="Gene3D" id="1.10.287.630">
    <property type="entry name" value="Helix hairpin bin"/>
    <property type="match status" value="1"/>
</dbReference>
<comment type="catalytic activity">
    <reaction evidence="14">
        <text>K(+)(in) = K(+)(out)</text>
        <dbReference type="Rhea" id="RHEA:29463"/>
        <dbReference type="ChEBI" id="CHEBI:29103"/>
    </reaction>
</comment>
<evidence type="ECO:0000256" key="3">
    <source>
        <dbReference type="ARBA" id="ARBA00022535"/>
    </source>
</evidence>
<dbReference type="InterPro" id="IPR014710">
    <property type="entry name" value="RmlC-like_jellyroll"/>
</dbReference>
<evidence type="ECO:0000256" key="13">
    <source>
        <dbReference type="ARBA" id="ARBA00023305"/>
    </source>
</evidence>
<dbReference type="PANTHER" id="PTHR45638:SF8">
    <property type="entry name" value="CYCLIC NUCLEOTIDE-GATED CATION CHANNEL BETA-3"/>
    <property type="match status" value="1"/>
</dbReference>
<keyword evidence="6" id="KW-0547">Nucleotide-binding</keyword>
<keyword evidence="19" id="KW-1185">Reference proteome</keyword>
<keyword evidence="3" id="KW-0140">cGMP</keyword>
<dbReference type="GeneTree" id="ENSGT00940000154824"/>
<evidence type="ECO:0000256" key="4">
    <source>
        <dbReference type="ARBA" id="ARBA00022606"/>
    </source>
</evidence>
<comment type="catalytic activity">
    <reaction evidence="15">
        <text>Na(+)(in) = Na(+)(out)</text>
        <dbReference type="Rhea" id="RHEA:34963"/>
        <dbReference type="ChEBI" id="CHEBI:29101"/>
    </reaction>
</comment>
<evidence type="ECO:0000256" key="11">
    <source>
        <dbReference type="ARBA" id="ARBA00023286"/>
    </source>
</evidence>
<dbReference type="AlphaFoldDB" id="A0A8C7RJA3"/>
<dbReference type="InterPro" id="IPR018490">
    <property type="entry name" value="cNMP-bd_dom_sf"/>
</dbReference>
<dbReference type="GO" id="GO:0044877">
    <property type="term" value="F:protein-containing complex binding"/>
    <property type="evidence" value="ECO:0007669"/>
    <property type="project" value="TreeGrafter"/>
</dbReference>
<keyword evidence="13" id="KW-0844">Vision</keyword>
<evidence type="ECO:0000313" key="18">
    <source>
        <dbReference type="Ensembl" id="ENSOMYP00000052624.2"/>
    </source>
</evidence>
<dbReference type="GO" id="GO:0005223">
    <property type="term" value="F:intracellularly cGMP-activated cation channel activity"/>
    <property type="evidence" value="ECO:0007669"/>
    <property type="project" value="TreeGrafter"/>
</dbReference>
<dbReference type="SMART" id="SM00100">
    <property type="entry name" value="cNMP"/>
    <property type="match status" value="1"/>
</dbReference>
<evidence type="ECO:0000256" key="7">
    <source>
        <dbReference type="ARBA" id="ARBA00022989"/>
    </source>
</evidence>
<dbReference type="SUPFAM" id="SSF51206">
    <property type="entry name" value="cAMP-binding domain-like"/>
    <property type="match status" value="1"/>
</dbReference>
<feature type="domain" description="Cyclic nucleotide-binding" evidence="17">
    <location>
        <begin position="311"/>
        <end position="417"/>
    </location>
</feature>
<keyword evidence="11" id="KW-1071">Ligand-gated ion channel</keyword>
<dbReference type="PROSITE" id="PS00889">
    <property type="entry name" value="CNMP_BINDING_2"/>
    <property type="match status" value="1"/>
</dbReference>
<sequence length="505" mass="56684">MPYLVKENGDNSCNQNIFLYGGYNLLSSADFAVVLVLVLSMCTVQLLPGANSAIWMQPPPPPPPVVYSRYADDTLREVVKRLRDRTNTYKERAIDPYATTPEISPPISKWTYCKQMLLYMFFEFSDRLESIMAKAYIWRVGRTTGYLLYMLHLNACFYYVASVYLGIGTSKWVYDGDGTAYLRCYYFAVRSLINIGGLPEPGTVFEICFQMTNFFTGVFVFSSLIGQMRDVIGAATQGQTYFRASMDGCVEYMNTFTIPDLVQNRVRTWYNYTWDAQGMLDESVLLEQMPLVMRTAIGVDVNFATFDKIALFQGCDKQMLVDMLLRLKSIIYLPGDFVVKKGDIGKEMYIIKGGEVQVVGGPDNSIVFVTLKAGCVFGEISLLQSAKDGGNRRTANVKAHGFVNLFVLDKKDLVDILVHYPNSQRVLAKKGRKLMKAKGPAGAKGEVDKTKGMALFGPKPPTPKMARIFGGFGKGGFLEKLKVQFSYSSLYIIIMHYDRAPTNKL</sequence>
<reference evidence="18" key="1">
    <citation type="submission" date="2020-07" db="EMBL/GenBank/DDBJ databases">
        <title>A long reads based de novo assembly of the rainbow trout Arlee double haploid line genome.</title>
        <authorList>
            <person name="Gao G."/>
            <person name="Palti Y."/>
        </authorList>
    </citation>
    <scope>NUCLEOTIDE SEQUENCE [LARGE SCALE GENOMIC DNA]</scope>
</reference>
<keyword evidence="4" id="KW-0716">Sensory transduction</keyword>
<keyword evidence="9" id="KW-0406">Ion transport</keyword>
<comment type="subcellular location">
    <subcellularLocation>
        <location evidence="1">Membrane</location>
        <topology evidence="1">Multi-pass membrane protein</topology>
    </subcellularLocation>
</comment>
<dbReference type="GO" id="GO:0030553">
    <property type="term" value="F:cGMP binding"/>
    <property type="evidence" value="ECO:0007669"/>
    <property type="project" value="UniProtKB-KW"/>
</dbReference>
<dbReference type="PROSITE" id="PS00888">
    <property type="entry name" value="CNMP_BINDING_1"/>
    <property type="match status" value="1"/>
</dbReference>
<dbReference type="GO" id="GO:0005222">
    <property type="term" value="F:intracellularly cAMP-activated cation channel activity"/>
    <property type="evidence" value="ECO:0007669"/>
    <property type="project" value="TreeGrafter"/>
</dbReference>
<dbReference type="Ensembl" id="ENSOMYT00000057236.2">
    <property type="protein sequence ID" value="ENSOMYP00000052624.2"/>
    <property type="gene ID" value="ENSOMYG00000023993.2"/>
</dbReference>
<dbReference type="FunFam" id="2.60.120.10:FF:000020">
    <property type="entry name" value="Cyclic nucleotide-gated channel beta 3"/>
    <property type="match status" value="1"/>
</dbReference>
<dbReference type="FunFam" id="1.10.287.630:FF:000001">
    <property type="entry name" value="Cyclic nucleotide-gated channel alpha 3"/>
    <property type="match status" value="1"/>
</dbReference>
<dbReference type="Proteomes" id="UP000694395">
    <property type="component" value="Chromosome 11"/>
</dbReference>
<evidence type="ECO:0000256" key="10">
    <source>
        <dbReference type="ARBA" id="ARBA00023136"/>
    </source>
</evidence>
<evidence type="ECO:0000256" key="15">
    <source>
        <dbReference type="ARBA" id="ARBA00036239"/>
    </source>
</evidence>
<keyword evidence="5 16" id="KW-0812">Transmembrane</keyword>
<evidence type="ECO:0000256" key="6">
    <source>
        <dbReference type="ARBA" id="ARBA00022741"/>
    </source>
</evidence>
<dbReference type="InterPro" id="IPR018488">
    <property type="entry name" value="cNMP-bd_CS"/>
</dbReference>
<dbReference type="Gene3D" id="2.60.120.10">
    <property type="entry name" value="Jelly Rolls"/>
    <property type="match status" value="1"/>
</dbReference>
<evidence type="ECO:0000256" key="2">
    <source>
        <dbReference type="ARBA" id="ARBA00022448"/>
    </source>
</evidence>
<evidence type="ECO:0000259" key="17">
    <source>
        <dbReference type="PROSITE" id="PS50042"/>
    </source>
</evidence>
<accession>A0A8C7RJA3</accession>
<dbReference type="PROSITE" id="PS50042">
    <property type="entry name" value="CNMP_BINDING_3"/>
    <property type="match status" value="1"/>
</dbReference>
<evidence type="ECO:0000256" key="5">
    <source>
        <dbReference type="ARBA" id="ARBA00022692"/>
    </source>
</evidence>
<evidence type="ECO:0000313" key="19">
    <source>
        <dbReference type="Proteomes" id="UP000694395"/>
    </source>
</evidence>
<evidence type="ECO:0000256" key="1">
    <source>
        <dbReference type="ARBA" id="ARBA00004141"/>
    </source>
</evidence>
<keyword evidence="2" id="KW-0813">Transport</keyword>
<evidence type="ECO:0000256" key="9">
    <source>
        <dbReference type="ARBA" id="ARBA00023065"/>
    </source>
</evidence>
<evidence type="ECO:0000256" key="16">
    <source>
        <dbReference type="SAM" id="Phobius"/>
    </source>
</evidence>
<dbReference type="CDD" id="cd00038">
    <property type="entry name" value="CAP_ED"/>
    <property type="match status" value="1"/>
</dbReference>
<protein>
    <submittedName>
        <fullName evidence="18">Cyclic nucleotide gated channel subunit beta 3, tandem duplicate 1</fullName>
    </submittedName>
</protein>
<feature type="transmembrane region" description="Helical" evidence="16">
    <location>
        <begin position="146"/>
        <end position="167"/>
    </location>
</feature>
<dbReference type="PANTHER" id="PTHR45638">
    <property type="entry name" value="CYCLIC NUCLEOTIDE-GATED CATION CHANNEL SUBUNIT A"/>
    <property type="match status" value="1"/>
</dbReference>
<reference evidence="18" key="3">
    <citation type="submission" date="2025-09" db="UniProtKB">
        <authorList>
            <consortium name="Ensembl"/>
        </authorList>
    </citation>
    <scope>IDENTIFICATION</scope>
</reference>
<gene>
    <name evidence="18" type="primary">LOC110535524</name>
</gene>
<dbReference type="GO" id="GO:0001750">
    <property type="term" value="C:photoreceptor outer segment"/>
    <property type="evidence" value="ECO:0007669"/>
    <property type="project" value="TreeGrafter"/>
</dbReference>
<dbReference type="Pfam" id="PF00027">
    <property type="entry name" value="cNMP_binding"/>
    <property type="match status" value="1"/>
</dbReference>
<organism evidence="18 19">
    <name type="scientific">Oncorhynchus mykiss</name>
    <name type="common">Rainbow trout</name>
    <name type="synonym">Salmo gairdneri</name>
    <dbReference type="NCBI Taxonomy" id="8022"/>
    <lineage>
        <taxon>Eukaryota</taxon>
        <taxon>Metazoa</taxon>
        <taxon>Chordata</taxon>
        <taxon>Craniata</taxon>
        <taxon>Vertebrata</taxon>
        <taxon>Euteleostomi</taxon>
        <taxon>Actinopterygii</taxon>
        <taxon>Neopterygii</taxon>
        <taxon>Teleostei</taxon>
        <taxon>Protacanthopterygii</taxon>
        <taxon>Salmoniformes</taxon>
        <taxon>Salmonidae</taxon>
        <taxon>Salmoninae</taxon>
        <taxon>Oncorhynchus</taxon>
    </lineage>
</organism>
<evidence type="ECO:0000256" key="12">
    <source>
        <dbReference type="ARBA" id="ARBA00023303"/>
    </source>
</evidence>
<name>A0A8C7RJA3_ONCMY</name>
<dbReference type="FunFam" id="1.10.287.70:FF:000072">
    <property type="entry name" value="Cyclic nucleotide gated channel beta 3"/>
    <property type="match status" value="1"/>
</dbReference>
<dbReference type="GO" id="GO:0007601">
    <property type="term" value="P:visual perception"/>
    <property type="evidence" value="ECO:0007669"/>
    <property type="project" value="UniProtKB-KW"/>
</dbReference>